<evidence type="ECO:0000313" key="3">
    <source>
        <dbReference type="Proteomes" id="UP001589890"/>
    </source>
</evidence>
<evidence type="ECO:0000256" key="1">
    <source>
        <dbReference type="SAM" id="SignalP"/>
    </source>
</evidence>
<dbReference type="Proteomes" id="UP001589890">
    <property type="component" value="Unassembled WGS sequence"/>
</dbReference>
<feature type="chain" id="PRO_5045297266" evidence="1">
    <location>
        <begin position="35"/>
        <end position="431"/>
    </location>
</feature>
<dbReference type="EMBL" id="JBHLTC010000014">
    <property type="protein sequence ID" value="MFC0624816.1"/>
    <property type="molecule type" value="Genomic_DNA"/>
</dbReference>
<sequence length="431" mass="44577">MRMHQGGAVRRIAGTAAAIGLCVAGAGMVPAANAGGLAGGPEKPLGPIKPVGPVNTATPIADNSARTGGTLKVVGPVTTAGPIITNGPGTTAGSVKAAVNLTGPTSGTYNTNVRFSGTLWRYGTPTKIGGATVVLQRTPHNGSSWLNLTSAKTTSTGTFAFGVTLTGAYDYRVYYAGSTTYTTALSGKVYPAVLRGVAFDSIKTTNQGDGTGDLAGVLTANGRAYPVVPTGAPIYLQRYDAAGKAWKTIGTAASKGTANFTISARVRGSVAPYRFHVPLKYPIAAGSSRSVTFAHYTWRGAFWKPVLGFGGTGDPGYGVYPASDWPYRSGAYFGANETGGSAWIDVNTSGCVATQVEARNYTHEFEPTTEQFTVRDPNGGILAGKVLAPDEDYLFYEIQLNGLARTRLAVADLGSSGHPLVGVTTWVRCNN</sequence>
<name>A0ABV6QLE1_9ACTN</name>
<feature type="signal peptide" evidence="1">
    <location>
        <begin position="1"/>
        <end position="34"/>
    </location>
</feature>
<comment type="caution">
    <text evidence="2">The sequence shown here is derived from an EMBL/GenBank/DDBJ whole genome shotgun (WGS) entry which is preliminary data.</text>
</comment>
<dbReference type="RefSeq" id="WP_380046577.1">
    <property type="nucleotide sequence ID" value="NZ_JBHLTC010000014.1"/>
</dbReference>
<keyword evidence="3" id="KW-1185">Reference proteome</keyword>
<proteinExistence type="predicted"/>
<gene>
    <name evidence="2" type="ORF">ACFFGN_12135</name>
</gene>
<reference evidence="2 3" key="1">
    <citation type="submission" date="2024-09" db="EMBL/GenBank/DDBJ databases">
        <authorList>
            <person name="Sun Q."/>
            <person name="Mori K."/>
        </authorList>
    </citation>
    <scope>NUCLEOTIDE SEQUENCE [LARGE SCALE GENOMIC DNA]</scope>
    <source>
        <strain evidence="2 3">CGMCC 1.15906</strain>
    </source>
</reference>
<keyword evidence="1" id="KW-0732">Signal</keyword>
<organism evidence="2 3">
    <name type="scientific">Kribbella deserti</name>
    <dbReference type="NCBI Taxonomy" id="1926257"/>
    <lineage>
        <taxon>Bacteria</taxon>
        <taxon>Bacillati</taxon>
        <taxon>Actinomycetota</taxon>
        <taxon>Actinomycetes</taxon>
        <taxon>Propionibacteriales</taxon>
        <taxon>Kribbellaceae</taxon>
        <taxon>Kribbella</taxon>
    </lineage>
</organism>
<evidence type="ECO:0000313" key="2">
    <source>
        <dbReference type="EMBL" id="MFC0624816.1"/>
    </source>
</evidence>
<protein>
    <submittedName>
        <fullName evidence="2">Uncharacterized protein</fullName>
    </submittedName>
</protein>
<accession>A0ABV6QLE1</accession>